<sequence>MAVPLRLISAFTDYKYKISKVLAACPKIENTEDEKTFVDTLLAIAKVLDCDLMASDITGKGGSGQTTVTWATVLVLLFSTFCLTKLFR</sequence>
<evidence type="ECO:0000313" key="2">
    <source>
        <dbReference type="Proteomes" id="UP000735302"/>
    </source>
</evidence>
<dbReference type="AlphaFoldDB" id="A0AAV4D367"/>
<evidence type="ECO:0000313" key="1">
    <source>
        <dbReference type="EMBL" id="GFO38584.1"/>
    </source>
</evidence>
<protein>
    <submittedName>
        <fullName evidence="1">Uncharacterized protein</fullName>
    </submittedName>
</protein>
<gene>
    <name evidence="1" type="ORF">PoB_006508900</name>
</gene>
<proteinExistence type="predicted"/>
<comment type="caution">
    <text evidence="1">The sequence shown here is derived from an EMBL/GenBank/DDBJ whole genome shotgun (WGS) entry which is preliminary data.</text>
</comment>
<name>A0AAV4D367_9GAST</name>
<organism evidence="1 2">
    <name type="scientific">Plakobranchus ocellatus</name>
    <dbReference type="NCBI Taxonomy" id="259542"/>
    <lineage>
        <taxon>Eukaryota</taxon>
        <taxon>Metazoa</taxon>
        <taxon>Spiralia</taxon>
        <taxon>Lophotrochozoa</taxon>
        <taxon>Mollusca</taxon>
        <taxon>Gastropoda</taxon>
        <taxon>Heterobranchia</taxon>
        <taxon>Euthyneura</taxon>
        <taxon>Panpulmonata</taxon>
        <taxon>Sacoglossa</taxon>
        <taxon>Placobranchoidea</taxon>
        <taxon>Plakobranchidae</taxon>
        <taxon>Plakobranchus</taxon>
    </lineage>
</organism>
<dbReference type="EMBL" id="BLXT01007322">
    <property type="protein sequence ID" value="GFO38584.1"/>
    <property type="molecule type" value="Genomic_DNA"/>
</dbReference>
<keyword evidence="2" id="KW-1185">Reference proteome</keyword>
<accession>A0AAV4D367</accession>
<dbReference type="Proteomes" id="UP000735302">
    <property type="component" value="Unassembled WGS sequence"/>
</dbReference>
<reference evidence="1 2" key="1">
    <citation type="journal article" date="2021" name="Elife">
        <title>Chloroplast acquisition without the gene transfer in kleptoplastic sea slugs, Plakobranchus ocellatus.</title>
        <authorList>
            <person name="Maeda T."/>
            <person name="Takahashi S."/>
            <person name="Yoshida T."/>
            <person name="Shimamura S."/>
            <person name="Takaki Y."/>
            <person name="Nagai Y."/>
            <person name="Toyoda A."/>
            <person name="Suzuki Y."/>
            <person name="Arimoto A."/>
            <person name="Ishii H."/>
            <person name="Satoh N."/>
            <person name="Nishiyama T."/>
            <person name="Hasebe M."/>
            <person name="Maruyama T."/>
            <person name="Minagawa J."/>
            <person name="Obokata J."/>
            <person name="Shigenobu S."/>
        </authorList>
    </citation>
    <scope>NUCLEOTIDE SEQUENCE [LARGE SCALE GENOMIC DNA]</scope>
</reference>